<reference evidence="6 7" key="1">
    <citation type="submission" date="2016-03" db="EMBL/GenBank/DDBJ databases">
        <authorList>
            <consortium name="Pathogen Informatics"/>
        </authorList>
    </citation>
    <scope>NUCLEOTIDE SEQUENCE [LARGE SCALE GENOMIC DNA]</scope>
    <source>
        <strain evidence="7">e552</strain>
    </source>
</reference>
<feature type="domain" description="PLD phosphodiesterase" evidence="5">
    <location>
        <begin position="570"/>
        <end position="597"/>
    </location>
</feature>
<dbReference type="GO" id="GO:0006629">
    <property type="term" value="P:lipid metabolic process"/>
    <property type="evidence" value="ECO:0007669"/>
    <property type="project" value="UniProtKB-KW"/>
</dbReference>
<dbReference type="PANTHER" id="PTHR18896:SF76">
    <property type="entry name" value="PHOSPHOLIPASE"/>
    <property type="match status" value="1"/>
</dbReference>
<keyword evidence="2" id="KW-0677">Repeat</keyword>
<keyword evidence="3" id="KW-0378">Hydrolase</keyword>
<dbReference type="AlphaFoldDB" id="A0ABD7L3W2"/>
<proteinExistence type="predicted"/>
<evidence type="ECO:0000259" key="5">
    <source>
        <dbReference type="PROSITE" id="PS50035"/>
    </source>
</evidence>
<gene>
    <name evidence="6" type="ORF">SAMEA2273187_03503</name>
</gene>
<feature type="domain" description="PLD phosphodiesterase" evidence="5">
    <location>
        <begin position="161"/>
        <end position="188"/>
    </location>
</feature>
<evidence type="ECO:0000256" key="4">
    <source>
        <dbReference type="ARBA" id="ARBA00023098"/>
    </source>
</evidence>
<evidence type="ECO:0000313" key="7">
    <source>
        <dbReference type="Proteomes" id="UP000077295"/>
    </source>
</evidence>
<evidence type="ECO:0000256" key="2">
    <source>
        <dbReference type="ARBA" id="ARBA00022737"/>
    </source>
</evidence>
<dbReference type="Proteomes" id="UP000077295">
    <property type="component" value="Unassembled WGS sequence"/>
</dbReference>
<dbReference type="SMART" id="SM00155">
    <property type="entry name" value="PLDc"/>
    <property type="match status" value="2"/>
</dbReference>
<dbReference type="GO" id="GO:0004630">
    <property type="term" value="F:phospholipase D activity"/>
    <property type="evidence" value="ECO:0007669"/>
    <property type="project" value="UniProtKB-EC"/>
</dbReference>
<dbReference type="InterPro" id="IPR015679">
    <property type="entry name" value="PLipase_D_fam"/>
</dbReference>
<dbReference type="SUPFAM" id="SSF56024">
    <property type="entry name" value="Phospholipase D/nuclease"/>
    <property type="match status" value="2"/>
</dbReference>
<dbReference type="EMBL" id="FKEV01000013">
    <property type="protein sequence ID" value="SAE80510.1"/>
    <property type="molecule type" value="Genomic_DNA"/>
</dbReference>
<evidence type="ECO:0000256" key="3">
    <source>
        <dbReference type="ARBA" id="ARBA00022801"/>
    </source>
</evidence>
<evidence type="ECO:0000256" key="1">
    <source>
        <dbReference type="ARBA" id="ARBA00000798"/>
    </source>
</evidence>
<dbReference type="RefSeq" id="WP_022651893.1">
    <property type="nucleotide sequence ID" value="NZ_CAYQIB010000002.1"/>
</dbReference>
<keyword evidence="4" id="KW-0443">Lipid metabolism</keyword>
<dbReference type="InterPro" id="IPR001736">
    <property type="entry name" value="PLipase_D/transphosphatidylase"/>
</dbReference>
<sequence>MVSLKLDDGMNRCSVYFDDKSEESYTATATHNHWVHYTSGPERQSENFAEYTEGNVVQAFLGGKEYFSALLAAFKQAKKCIFITGWQVNWDAQLAEGIRLVDTLLESVQTTSGLQVYIMPWENPAQVETYAAATERVFAAMNTHLGRQAFYVQRAGSKSGVMFSHHQKCVIVDEKLAFVGGIDLAYGRYDDHYGLQANADGRQGINMYNSCIPPIVHRPGYDPMNEYVIPVGKYSQEQLQGEIKRAEKRQTDSVQHIIDTVLKHELWQSQGSSKDSVYLDPTIQPRMPWQDYQVQIEGPAVDDLVRNFVLRWNSYSHRWPDNPLQTRVPELDIPAVPSIKKGSCQIQLLRSASLSMRLDEHKNMPEIAPKARLKQDDILRSLHLLISKAEHYIYIENQFFVSAFEKSSIGENEPLSPVAKSITPTLSAWATRLLPDDEMPQNPVAEWLGDRIKRAIFSHVAQPFHVYIVLPVYPEGRLDDPAIVAQIHLTRQSLVFGSHSLLNRIRRSLWVKQQLEVQAVPRKEWSRKIEKLEELCGTEYTSIPLEVCDQYVTLLNLRDHDELNGMAVTEQIYVHSKLTIVDDRYVLVGSANINDRSLLGDRDSELAVLISDTEHGYTDLDGSGTTVPYRNFARKLRQKAWRKWLGSAAGECAEALDKPALKAS</sequence>
<dbReference type="Gene3D" id="3.30.870.10">
    <property type="entry name" value="Endonuclease Chain A"/>
    <property type="match status" value="2"/>
</dbReference>
<comment type="catalytic activity">
    <reaction evidence="1">
        <text>a 1,2-diacyl-sn-glycero-3-phosphocholine + H2O = a 1,2-diacyl-sn-glycero-3-phosphate + choline + H(+)</text>
        <dbReference type="Rhea" id="RHEA:14445"/>
        <dbReference type="ChEBI" id="CHEBI:15354"/>
        <dbReference type="ChEBI" id="CHEBI:15377"/>
        <dbReference type="ChEBI" id="CHEBI:15378"/>
        <dbReference type="ChEBI" id="CHEBI:57643"/>
        <dbReference type="ChEBI" id="CHEBI:58608"/>
        <dbReference type="EC" id="3.1.4.4"/>
    </reaction>
</comment>
<evidence type="ECO:0000313" key="6">
    <source>
        <dbReference type="EMBL" id="SAE80510.1"/>
    </source>
</evidence>
<dbReference type="CDD" id="cd09104">
    <property type="entry name" value="PLDc_vPLD1_2_like_1"/>
    <property type="match status" value="1"/>
</dbReference>
<dbReference type="GO" id="GO:0006793">
    <property type="term" value="P:phosphorus metabolic process"/>
    <property type="evidence" value="ECO:0007669"/>
    <property type="project" value="UniProtKB-ARBA"/>
</dbReference>
<dbReference type="PANTHER" id="PTHR18896">
    <property type="entry name" value="PHOSPHOLIPASE D"/>
    <property type="match status" value="1"/>
</dbReference>
<dbReference type="Pfam" id="PF00614">
    <property type="entry name" value="PLDc"/>
    <property type="match status" value="2"/>
</dbReference>
<name>A0ABD7L3W2_9ENTR</name>
<accession>A0ABD7L3W2</accession>
<dbReference type="CDD" id="cd09141">
    <property type="entry name" value="PLDc_vPLD1_2_yPLD_like_2"/>
    <property type="match status" value="1"/>
</dbReference>
<dbReference type="PROSITE" id="PS50035">
    <property type="entry name" value="PLD"/>
    <property type="match status" value="2"/>
</dbReference>
<comment type="caution">
    <text evidence="6">The sequence shown here is derived from an EMBL/GenBank/DDBJ whole genome shotgun (WGS) entry which is preliminary data.</text>
</comment>
<organism evidence="6 7">
    <name type="scientific">Enterobacter hormaechei</name>
    <dbReference type="NCBI Taxonomy" id="158836"/>
    <lineage>
        <taxon>Bacteria</taxon>
        <taxon>Pseudomonadati</taxon>
        <taxon>Pseudomonadota</taxon>
        <taxon>Gammaproteobacteria</taxon>
        <taxon>Enterobacterales</taxon>
        <taxon>Enterobacteriaceae</taxon>
        <taxon>Enterobacter</taxon>
        <taxon>Enterobacter cloacae complex</taxon>
    </lineage>
</organism>
<protein>
    <submittedName>
        <fullName evidence="6">Cardiolipin synthase 2</fullName>
    </submittedName>
</protein>